<reference evidence="1 2" key="1">
    <citation type="submission" date="2019-09" db="EMBL/GenBank/DDBJ databases">
        <title>YIM 132548 draft genome.</title>
        <authorList>
            <person name="Jiang L."/>
        </authorList>
    </citation>
    <scope>NUCLEOTIDE SEQUENCE [LARGE SCALE GENOMIC DNA]</scope>
    <source>
        <strain evidence="1 2">YIM 132548</strain>
    </source>
</reference>
<evidence type="ECO:0000313" key="1">
    <source>
        <dbReference type="EMBL" id="KAB1075334.1"/>
    </source>
</evidence>
<sequence length="410" mass="46573">MDIHQMVALTQQHITDYYRWLLEREPEPEVIATYLSAGVTRTQLVQTILQSGEFAERRRRADASAPVASSSPSPGVRDSQFWRRYVPFWNPRSPVPFVESEFQTFVVPGADGEIIIKSMLSSLELSLLYALARDHWTGEGEIVDLGCLYGLTTRCLAEGAARNDQVPEAAKGRRIYAYDLFLAEDFEWWSLASPTVHAGSWFTDFLRVNHAYLPMLVPCPGDLLRMNWGSRPIEILMVDAAKSWDLNGWVIRKLFPRLIPGKSVVVQQDQVHYLEYWISIAMEYFSDKFEYIDTIYGSSAFYLCKAPITEDEARVDLKALPFREKERLLLAAIARGRPSLREALKGTYVKLLLDCEMYARAREVLEGMSTERLSEDEAYDFSAIARTDKASLLALLETGEPSTRGFAPLA</sequence>
<comment type="caution">
    <text evidence="1">The sequence shown here is derived from an EMBL/GenBank/DDBJ whole genome shotgun (WGS) entry which is preliminary data.</text>
</comment>
<organism evidence="1 2">
    <name type="scientific">Methylobacterium planeticum</name>
    <dbReference type="NCBI Taxonomy" id="2615211"/>
    <lineage>
        <taxon>Bacteria</taxon>
        <taxon>Pseudomonadati</taxon>
        <taxon>Pseudomonadota</taxon>
        <taxon>Alphaproteobacteria</taxon>
        <taxon>Hyphomicrobiales</taxon>
        <taxon>Methylobacteriaceae</taxon>
        <taxon>Methylobacterium</taxon>
    </lineage>
</organism>
<protein>
    <submittedName>
        <fullName evidence="1">Uncharacterized protein</fullName>
    </submittedName>
</protein>
<dbReference type="Proteomes" id="UP000441523">
    <property type="component" value="Unassembled WGS sequence"/>
</dbReference>
<proteinExistence type="predicted"/>
<gene>
    <name evidence="1" type="ORF">F6X51_05495</name>
</gene>
<keyword evidence="2" id="KW-1185">Reference proteome</keyword>
<evidence type="ECO:0000313" key="2">
    <source>
        <dbReference type="Proteomes" id="UP000441523"/>
    </source>
</evidence>
<dbReference type="RefSeq" id="WP_150962201.1">
    <property type="nucleotide sequence ID" value="NZ_VZZJ01000003.1"/>
</dbReference>
<accession>A0A6N6MV24</accession>
<name>A0A6N6MV24_9HYPH</name>
<dbReference type="AlphaFoldDB" id="A0A6N6MV24"/>
<dbReference type="EMBL" id="VZZJ01000003">
    <property type="protein sequence ID" value="KAB1075334.1"/>
    <property type="molecule type" value="Genomic_DNA"/>
</dbReference>